<name>A0A0A0BDM9_9GAMM</name>
<comment type="caution">
    <text evidence="1">The sequence shown here is derived from an EMBL/GenBank/DDBJ whole genome shotgun (WGS) entry which is preliminary data.</text>
</comment>
<evidence type="ECO:0000313" key="1">
    <source>
        <dbReference type="EMBL" id="KGM06061.1"/>
    </source>
</evidence>
<reference evidence="1 3" key="1">
    <citation type="submission" date="2014-09" db="EMBL/GenBank/DDBJ databases">
        <authorList>
            <person name="Grob C."/>
            <person name="Taubert M."/>
            <person name="Howat A.M."/>
            <person name="Burns O.J."/>
            <person name="Dixon J.L."/>
            <person name="Chen Y."/>
            <person name="Murrell J.C."/>
        </authorList>
    </citation>
    <scope>NUCLEOTIDE SEQUENCE [LARGE SCALE GENOMIC DNA]</scope>
    <source>
        <strain evidence="1">L4</strain>
    </source>
</reference>
<evidence type="ECO:0000313" key="3">
    <source>
        <dbReference type="Proteomes" id="UP000029999"/>
    </source>
</evidence>
<sequence length="41" mass="4540">ALVRVHAEDINKALTPIEFRANVINNPAISTVYESIFMGPK</sequence>
<protein>
    <submittedName>
        <fullName evidence="1 2">Type cbb3 cytochrome oxidase biogenesis protein CcoG</fullName>
    </submittedName>
</protein>
<dbReference type="EMBL" id="JRQD01000006">
    <property type="protein sequence ID" value="KGM06061.1"/>
    <property type="molecule type" value="Genomic_DNA"/>
</dbReference>
<proteinExistence type="predicted"/>
<dbReference type="AlphaFoldDB" id="A0A0A0BDM9"/>
<accession>A0A0A0BDM9</accession>
<evidence type="ECO:0000313" key="2">
    <source>
        <dbReference type="EMBL" id="KGM07095.1"/>
    </source>
</evidence>
<dbReference type="Proteomes" id="UP000029999">
    <property type="component" value="Unassembled WGS sequence"/>
</dbReference>
<organism evidence="1 3">
    <name type="scientific">Methylophaga thiooxydans</name>
    <dbReference type="NCBI Taxonomy" id="392484"/>
    <lineage>
        <taxon>Bacteria</taxon>
        <taxon>Pseudomonadati</taxon>
        <taxon>Pseudomonadota</taxon>
        <taxon>Gammaproteobacteria</taxon>
        <taxon>Thiotrichales</taxon>
        <taxon>Piscirickettsiaceae</taxon>
        <taxon>Methylophaga</taxon>
    </lineage>
</organism>
<gene>
    <name evidence="2" type="primary">ccoG</name>
    <name evidence="2" type="ORF">LP43_1596</name>
    <name evidence="1" type="ORF">LP43_2376</name>
</gene>
<dbReference type="EMBL" id="JRQD01000003">
    <property type="protein sequence ID" value="KGM07095.1"/>
    <property type="molecule type" value="Genomic_DNA"/>
</dbReference>
<feature type="non-terminal residue" evidence="1">
    <location>
        <position position="1"/>
    </location>
</feature>